<feature type="compositionally biased region" description="Low complexity" evidence="1">
    <location>
        <begin position="254"/>
        <end position="264"/>
    </location>
</feature>
<organism evidence="3 4">
    <name type="scientific">Coemansia thaxteri</name>
    <dbReference type="NCBI Taxonomy" id="2663907"/>
    <lineage>
        <taxon>Eukaryota</taxon>
        <taxon>Fungi</taxon>
        <taxon>Fungi incertae sedis</taxon>
        <taxon>Zoopagomycota</taxon>
        <taxon>Kickxellomycotina</taxon>
        <taxon>Kickxellomycetes</taxon>
        <taxon>Kickxellales</taxon>
        <taxon>Kickxellaceae</taxon>
        <taxon>Coemansia</taxon>
    </lineage>
</organism>
<dbReference type="SMART" id="SM00357">
    <property type="entry name" value="CSP"/>
    <property type="match status" value="1"/>
</dbReference>
<dbReference type="SUPFAM" id="SSF50249">
    <property type="entry name" value="Nucleic acid-binding proteins"/>
    <property type="match status" value="1"/>
</dbReference>
<feature type="domain" description="CSD" evidence="2">
    <location>
        <begin position="4"/>
        <end position="73"/>
    </location>
</feature>
<reference evidence="3" key="1">
    <citation type="submission" date="2022-07" db="EMBL/GenBank/DDBJ databases">
        <title>Phylogenomic reconstructions and comparative analyses of Kickxellomycotina fungi.</title>
        <authorList>
            <person name="Reynolds N.K."/>
            <person name="Stajich J.E."/>
            <person name="Barry K."/>
            <person name="Grigoriev I.V."/>
            <person name="Crous P."/>
            <person name="Smith M.E."/>
        </authorList>
    </citation>
    <scope>NUCLEOTIDE SEQUENCE</scope>
    <source>
        <strain evidence="3">IMI 214461</strain>
    </source>
</reference>
<evidence type="ECO:0000313" key="3">
    <source>
        <dbReference type="EMBL" id="KAJ2007532.1"/>
    </source>
</evidence>
<dbReference type="OrthoDB" id="422005at2759"/>
<name>A0A9W8BNE1_9FUNG</name>
<dbReference type="InterPro" id="IPR002059">
    <property type="entry name" value="CSP_DNA-bd"/>
</dbReference>
<dbReference type="InterPro" id="IPR011129">
    <property type="entry name" value="CSD"/>
</dbReference>
<dbReference type="AlphaFoldDB" id="A0A9W8BNE1"/>
<evidence type="ECO:0000259" key="2">
    <source>
        <dbReference type="PROSITE" id="PS51857"/>
    </source>
</evidence>
<comment type="caution">
    <text evidence="3">The sequence shown here is derived from an EMBL/GenBank/DDBJ whole genome shotgun (WGS) entry which is preliminary data.</text>
</comment>
<proteinExistence type="predicted"/>
<dbReference type="PRINTS" id="PR00050">
    <property type="entry name" value="COLDSHOCK"/>
</dbReference>
<dbReference type="PROSITE" id="PS51857">
    <property type="entry name" value="CSD_2"/>
    <property type="match status" value="1"/>
</dbReference>
<accession>A0A9W8BNE1</accession>
<dbReference type="GO" id="GO:0003676">
    <property type="term" value="F:nucleic acid binding"/>
    <property type="evidence" value="ECO:0007669"/>
    <property type="project" value="InterPro"/>
</dbReference>
<feature type="compositionally biased region" description="Polar residues" evidence="1">
    <location>
        <begin position="279"/>
        <end position="296"/>
    </location>
</feature>
<dbReference type="Proteomes" id="UP001150907">
    <property type="component" value="Unassembled WGS sequence"/>
</dbReference>
<dbReference type="InterPro" id="IPR050181">
    <property type="entry name" value="Cold_shock_domain"/>
</dbReference>
<protein>
    <recommendedName>
        <fullName evidence="2">CSD domain-containing protein</fullName>
    </recommendedName>
</protein>
<sequence>MTTIKTGRVKFFNSQKGYGFVVPDKPIEGNAEVFVHHTVIHNNGGFKSLAEGESVEFDVVRGPKGLQATRVTGPNGSCVRGDPYMRVRPKPLVISAVNDNASSPSSTSPYYAYSPYPPGYAQILPYGAPLGHHQPQFSAFAYPAAAQQQSGSAFAIQPGHAGDSRVVVAAPQPILPSTYFGLSHLPNQQQQQHSQLQAPQHQQLPMEAAVNHPYESFARQLQQQQPQRPVLYAYEPPTTTYVMPDASMASHTASSQQQQQQQNQLPPPHSSSPIPGLATTISRQGSKASLLSSSVPFTGFPE</sequence>
<evidence type="ECO:0000256" key="1">
    <source>
        <dbReference type="SAM" id="MobiDB-lite"/>
    </source>
</evidence>
<dbReference type="EMBL" id="JANBQF010000024">
    <property type="protein sequence ID" value="KAJ2007532.1"/>
    <property type="molecule type" value="Genomic_DNA"/>
</dbReference>
<keyword evidence="4" id="KW-1185">Reference proteome</keyword>
<dbReference type="InterPro" id="IPR012340">
    <property type="entry name" value="NA-bd_OB-fold"/>
</dbReference>
<dbReference type="Gene3D" id="2.40.50.140">
    <property type="entry name" value="Nucleic acid-binding proteins"/>
    <property type="match status" value="1"/>
</dbReference>
<dbReference type="PANTHER" id="PTHR11544">
    <property type="entry name" value="COLD SHOCK DOMAIN CONTAINING PROTEINS"/>
    <property type="match status" value="1"/>
</dbReference>
<dbReference type="Pfam" id="PF00313">
    <property type="entry name" value="CSD"/>
    <property type="match status" value="1"/>
</dbReference>
<evidence type="ECO:0000313" key="4">
    <source>
        <dbReference type="Proteomes" id="UP001150907"/>
    </source>
</evidence>
<feature type="region of interest" description="Disordered" evidence="1">
    <location>
        <begin position="248"/>
        <end position="302"/>
    </location>
</feature>
<gene>
    <name evidence="3" type="ORF">H4R26_000738</name>
</gene>